<dbReference type="STRING" id="1128970.SAMN04487935_2661"/>
<feature type="compositionally biased region" description="Basic and acidic residues" evidence="1">
    <location>
        <begin position="1"/>
        <end position="41"/>
    </location>
</feature>
<feature type="region of interest" description="Disordered" evidence="1">
    <location>
        <begin position="1"/>
        <end position="128"/>
    </location>
</feature>
<gene>
    <name evidence="2" type="ORF">SAMN04487935_2661</name>
</gene>
<organism evidence="2 3">
    <name type="scientific">Flavobacterium noncentrifugens</name>
    <dbReference type="NCBI Taxonomy" id="1128970"/>
    <lineage>
        <taxon>Bacteria</taxon>
        <taxon>Pseudomonadati</taxon>
        <taxon>Bacteroidota</taxon>
        <taxon>Flavobacteriia</taxon>
        <taxon>Flavobacteriales</taxon>
        <taxon>Flavobacteriaceae</taxon>
        <taxon>Flavobacterium</taxon>
    </lineage>
</organism>
<accession>A0A1G8ZPV5</accession>
<name>A0A1G8ZPV5_9FLAO</name>
<evidence type="ECO:0000313" key="2">
    <source>
        <dbReference type="EMBL" id="SDK16190.1"/>
    </source>
</evidence>
<evidence type="ECO:0000256" key="1">
    <source>
        <dbReference type="SAM" id="MobiDB-lite"/>
    </source>
</evidence>
<dbReference type="RefSeq" id="WP_091396423.1">
    <property type="nucleotide sequence ID" value="NZ_BKAI01000008.1"/>
</dbReference>
<dbReference type="Proteomes" id="UP000199580">
    <property type="component" value="Unassembled WGS sequence"/>
</dbReference>
<proteinExistence type="predicted"/>
<protein>
    <submittedName>
        <fullName evidence="2">Uncharacterized protein</fullName>
    </submittedName>
</protein>
<dbReference type="AlphaFoldDB" id="A0A1G8ZPV5"/>
<keyword evidence="3" id="KW-1185">Reference proteome</keyword>
<dbReference type="EMBL" id="FNEZ01000004">
    <property type="protein sequence ID" value="SDK16190.1"/>
    <property type="molecule type" value="Genomic_DNA"/>
</dbReference>
<feature type="compositionally biased region" description="Basic and acidic residues" evidence="1">
    <location>
        <begin position="70"/>
        <end position="80"/>
    </location>
</feature>
<reference evidence="2 3" key="1">
    <citation type="submission" date="2016-10" db="EMBL/GenBank/DDBJ databases">
        <authorList>
            <person name="de Groot N.N."/>
        </authorList>
    </citation>
    <scope>NUCLEOTIDE SEQUENCE [LARGE SCALE GENOMIC DNA]</scope>
    <source>
        <strain evidence="2 3">CGMCC 1.10076</strain>
    </source>
</reference>
<evidence type="ECO:0000313" key="3">
    <source>
        <dbReference type="Proteomes" id="UP000199580"/>
    </source>
</evidence>
<sequence length="128" mass="14259">MDTKNTIKEDQPSDINPKEIGKTEPAKELKSQTTAEIKESGLGRYQGQFPGDEHIETSISQIDKGTVKIQENKESSKEPISEDDNADEDAEGRDTAGYMNDINDTDDRDQNNSTADWDAENSKTGRHK</sequence>
<feature type="compositionally biased region" description="Acidic residues" evidence="1">
    <location>
        <begin position="81"/>
        <end position="91"/>
    </location>
</feature>